<organism evidence="3 4">
    <name type="scientific">Roseomonas elaeocarpi</name>
    <dbReference type="NCBI Taxonomy" id="907779"/>
    <lineage>
        <taxon>Bacteria</taxon>
        <taxon>Pseudomonadati</taxon>
        <taxon>Pseudomonadota</taxon>
        <taxon>Alphaproteobacteria</taxon>
        <taxon>Acetobacterales</taxon>
        <taxon>Roseomonadaceae</taxon>
        <taxon>Roseomonas</taxon>
    </lineage>
</organism>
<name>A0ABV6JQ96_9PROT</name>
<reference evidence="3 4" key="1">
    <citation type="submission" date="2024-09" db="EMBL/GenBank/DDBJ databases">
        <authorList>
            <person name="Sun Q."/>
            <person name="Mori K."/>
        </authorList>
    </citation>
    <scope>NUCLEOTIDE SEQUENCE [LARGE SCALE GENOMIC DNA]</scope>
    <source>
        <strain evidence="3 4">TBRC 5777</strain>
    </source>
</reference>
<dbReference type="Gene3D" id="2.120.10.30">
    <property type="entry name" value="TolB, C-terminal domain"/>
    <property type="match status" value="1"/>
</dbReference>
<evidence type="ECO:0000313" key="4">
    <source>
        <dbReference type="Proteomes" id="UP001589865"/>
    </source>
</evidence>
<dbReference type="InterPro" id="IPR005511">
    <property type="entry name" value="SMP-30"/>
</dbReference>
<dbReference type="PANTHER" id="PTHR47572:SF4">
    <property type="entry name" value="LACTONASE DRP35"/>
    <property type="match status" value="1"/>
</dbReference>
<dbReference type="InterPro" id="IPR051262">
    <property type="entry name" value="SMP-30/CGR1_Lactonase"/>
</dbReference>
<accession>A0ABV6JQ96</accession>
<keyword evidence="1" id="KW-0378">Hydrolase</keyword>
<evidence type="ECO:0000256" key="1">
    <source>
        <dbReference type="ARBA" id="ARBA00022801"/>
    </source>
</evidence>
<evidence type="ECO:0000313" key="3">
    <source>
        <dbReference type="EMBL" id="MFC0407789.1"/>
    </source>
</evidence>
<sequence>MPLDRRHLLGTALGSGLFYSTASAQGSSPSSLQPRIEDERLRALLRPDARLLVLAEGLKWAEGPVWVPGQGLVFSDVRADAEMLWQPSGVRVRRSPAAHSNGHALTPDGRVVLAEHGTRCISRTEADGSNRAVLVERYEGKRLNSPNDLTVKRDGTIWFTDPVYGLTQVEESYGNALELAHSYVYRFDPVTEALEVVSGDFIQPNGIAFSPDESVLYVSESAGGDGPGPLGVFAHTVGSDGKLRDRRFLFKAEHGMVDGFRVDRDGNLWCSSGVGIEVRAPDGKRLGLIPVGEGKQGLVGNLAFGGEDGSRLFICASTRLLALDTATRGAAG</sequence>
<dbReference type="PRINTS" id="PR01790">
    <property type="entry name" value="SMP30FAMILY"/>
</dbReference>
<comment type="caution">
    <text evidence="3">The sequence shown here is derived from an EMBL/GenBank/DDBJ whole genome shotgun (WGS) entry which is preliminary data.</text>
</comment>
<dbReference type="EMBL" id="JBHLUN010000005">
    <property type="protein sequence ID" value="MFC0407789.1"/>
    <property type="molecule type" value="Genomic_DNA"/>
</dbReference>
<dbReference type="InterPro" id="IPR013658">
    <property type="entry name" value="SGL"/>
</dbReference>
<dbReference type="SUPFAM" id="SSF63829">
    <property type="entry name" value="Calcium-dependent phosphotriesterase"/>
    <property type="match status" value="1"/>
</dbReference>
<gene>
    <name evidence="3" type="ORF">ACFFGY_05980</name>
</gene>
<keyword evidence="4" id="KW-1185">Reference proteome</keyword>
<proteinExistence type="predicted"/>
<evidence type="ECO:0000259" key="2">
    <source>
        <dbReference type="Pfam" id="PF08450"/>
    </source>
</evidence>
<dbReference type="Pfam" id="PF08450">
    <property type="entry name" value="SGL"/>
    <property type="match status" value="1"/>
</dbReference>
<dbReference type="InterPro" id="IPR011042">
    <property type="entry name" value="6-blade_b-propeller_TolB-like"/>
</dbReference>
<dbReference type="PANTHER" id="PTHR47572">
    <property type="entry name" value="LIPOPROTEIN-RELATED"/>
    <property type="match status" value="1"/>
</dbReference>
<feature type="domain" description="SMP-30/Gluconolactonase/LRE-like region" evidence="2">
    <location>
        <begin position="60"/>
        <end position="316"/>
    </location>
</feature>
<protein>
    <submittedName>
        <fullName evidence="3">SMP-30/gluconolactonase/LRE family protein</fullName>
    </submittedName>
</protein>
<dbReference type="RefSeq" id="WP_377043516.1">
    <property type="nucleotide sequence ID" value="NZ_JBHLUN010000005.1"/>
</dbReference>
<dbReference type="Proteomes" id="UP001589865">
    <property type="component" value="Unassembled WGS sequence"/>
</dbReference>